<dbReference type="InterPro" id="IPR005829">
    <property type="entry name" value="Sugar_transporter_CS"/>
</dbReference>
<dbReference type="CDD" id="cd17329">
    <property type="entry name" value="MFS_MdtH_MDR_like"/>
    <property type="match status" value="1"/>
</dbReference>
<dbReference type="AlphaFoldDB" id="Q9RZS1"/>
<dbReference type="InterPro" id="IPR036259">
    <property type="entry name" value="MFS_trans_sf"/>
</dbReference>
<keyword evidence="9" id="KW-0614">Plasmid</keyword>
<feature type="transmembrane region" description="Helical" evidence="7">
    <location>
        <begin position="396"/>
        <end position="413"/>
    </location>
</feature>
<feature type="domain" description="Major facilitator superfamily (MFS) profile" evidence="8">
    <location>
        <begin position="1"/>
        <end position="423"/>
    </location>
</feature>
<dbReference type="SUPFAM" id="SSF103473">
    <property type="entry name" value="MFS general substrate transporter"/>
    <property type="match status" value="1"/>
</dbReference>
<feature type="transmembrane region" description="Helical" evidence="7">
    <location>
        <begin position="275"/>
        <end position="297"/>
    </location>
</feature>
<dbReference type="HOGENOM" id="CLU_001265_60_3_0"/>
<feature type="transmembrane region" description="Helical" evidence="7">
    <location>
        <begin position="234"/>
        <end position="255"/>
    </location>
</feature>
<feature type="transmembrane region" description="Helical" evidence="7">
    <location>
        <begin position="31"/>
        <end position="50"/>
    </location>
</feature>
<keyword evidence="5 7" id="KW-1133">Transmembrane helix</keyword>
<comment type="subcellular location">
    <subcellularLocation>
        <location evidence="1">Cell membrane</location>
        <topology evidence="1">Multi-pass membrane protein</topology>
    </subcellularLocation>
</comment>
<dbReference type="Pfam" id="PF07690">
    <property type="entry name" value="MFS_1"/>
    <property type="match status" value="2"/>
</dbReference>
<dbReference type="Gene3D" id="1.20.1250.20">
    <property type="entry name" value="MFS general substrate transporter like domains"/>
    <property type="match status" value="2"/>
</dbReference>
<dbReference type="OrthoDB" id="9793283at2"/>
<gene>
    <name evidence="9" type="ordered locus">DR_B0043</name>
</gene>
<feature type="transmembrane region" description="Helical" evidence="7">
    <location>
        <begin position="111"/>
        <end position="129"/>
    </location>
</feature>
<feature type="transmembrane region" description="Helical" evidence="7">
    <location>
        <begin position="150"/>
        <end position="172"/>
    </location>
</feature>
<dbReference type="InParanoid" id="Q9RZS1"/>
<evidence type="ECO:0000259" key="8">
    <source>
        <dbReference type="PROSITE" id="PS50850"/>
    </source>
</evidence>
<evidence type="ECO:0000256" key="4">
    <source>
        <dbReference type="ARBA" id="ARBA00022692"/>
    </source>
</evidence>
<keyword evidence="6 7" id="KW-0472">Membrane</keyword>
<evidence type="ECO:0000313" key="10">
    <source>
        <dbReference type="Proteomes" id="UP000002524"/>
    </source>
</evidence>
<geneLocation type="plasmid" evidence="10">
    <name>megaplasmid MP1</name>
</geneLocation>
<feature type="transmembrane region" description="Helical" evidence="7">
    <location>
        <begin position="309"/>
        <end position="325"/>
    </location>
</feature>
<keyword evidence="3" id="KW-1003">Cell membrane</keyword>
<dbReference type="InterPro" id="IPR050171">
    <property type="entry name" value="MFS_Transporters"/>
</dbReference>
<dbReference type="EMBL" id="AE001826">
    <property type="protein sequence ID" value="AAF12588.1"/>
    <property type="molecule type" value="Genomic_DNA"/>
</dbReference>
<accession>Q9RZS1</accession>
<evidence type="ECO:0000256" key="5">
    <source>
        <dbReference type="ARBA" id="ARBA00022989"/>
    </source>
</evidence>
<dbReference type="FunCoup" id="Q9RZS1">
    <property type="interactions" value="22"/>
</dbReference>
<reference evidence="9 10" key="1">
    <citation type="journal article" date="1999" name="Science">
        <title>Genome sequence of the radioresistant bacterium Deinococcus radiodurans R1.</title>
        <authorList>
            <person name="White O."/>
            <person name="Eisen J.A."/>
            <person name="Heidelberg J.F."/>
            <person name="Hickey E.K."/>
            <person name="Peterson J.D."/>
            <person name="Dodson R.J."/>
            <person name="Haft D.H."/>
            <person name="Gwinn M.L."/>
            <person name="Nelson W.C."/>
            <person name="Richardson D.L."/>
            <person name="Moffat K.S."/>
            <person name="Qin H."/>
            <person name="Jiang L."/>
            <person name="Pamphile W."/>
            <person name="Crosby M."/>
            <person name="Shen M."/>
            <person name="Vamathevan J.J."/>
            <person name="Lam P."/>
            <person name="McDonald L."/>
            <person name="Utterback T."/>
            <person name="Zalewski C."/>
            <person name="Makarova K.S."/>
            <person name="Aravind L."/>
            <person name="Daly M.J."/>
            <person name="Minton K.W."/>
            <person name="Fleischmann R.D."/>
            <person name="Ketchum K.A."/>
            <person name="Nelson K.E."/>
            <person name="Salzberg S."/>
            <person name="Smith H.O."/>
            <person name="Venter J.C."/>
            <person name="Fraser C.M."/>
        </authorList>
    </citation>
    <scope>NUCLEOTIDE SEQUENCE [LARGE SCALE GENOMIC DNA]</scope>
    <source>
        <strain evidence="10">ATCC 13939 / DSM 20539 / JCM 16871 / LMG 4051 / NBRC 15346 / NCIMB 9279 / R1 / VKM B-1422</strain>
    </source>
</reference>
<dbReference type="Proteomes" id="UP000002524">
    <property type="component" value="Plasmid MP1"/>
</dbReference>
<dbReference type="KEGG" id="dra:DR_B0043"/>
<dbReference type="PANTHER" id="PTHR23517">
    <property type="entry name" value="RESISTANCE PROTEIN MDTM, PUTATIVE-RELATED-RELATED"/>
    <property type="match status" value="1"/>
</dbReference>
<keyword evidence="2" id="KW-0813">Transport</keyword>
<evidence type="ECO:0000256" key="3">
    <source>
        <dbReference type="ARBA" id="ARBA00022475"/>
    </source>
</evidence>
<dbReference type="GO" id="GO:0022857">
    <property type="term" value="F:transmembrane transporter activity"/>
    <property type="evidence" value="ECO:0007669"/>
    <property type="project" value="InterPro"/>
</dbReference>
<organism evidence="9 10">
    <name type="scientific">Deinococcus radiodurans (strain ATCC 13939 / DSM 20539 / JCM 16871 / CCUG 27074 / LMG 4051 / NBRC 15346 / NCIMB 9279 / VKM B-1422 / R1)</name>
    <dbReference type="NCBI Taxonomy" id="243230"/>
    <lineage>
        <taxon>Bacteria</taxon>
        <taxon>Thermotogati</taxon>
        <taxon>Deinococcota</taxon>
        <taxon>Deinococci</taxon>
        <taxon>Deinococcales</taxon>
        <taxon>Deinococcaceae</taxon>
        <taxon>Deinococcus</taxon>
    </lineage>
</organism>
<dbReference type="InterPro" id="IPR011701">
    <property type="entry name" value="MFS"/>
</dbReference>
<evidence type="ECO:0000256" key="2">
    <source>
        <dbReference type="ARBA" id="ARBA00022448"/>
    </source>
</evidence>
<evidence type="ECO:0000256" key="1">
    <source>
        <dbReference type="ARBA" id="ARBA00004651"/>
    </source>
</evidence>
<dbReference type="PROSITE" id="PS00216">
    <property type="entry name" value="SUGAR_TRANSPORT_1"/>
    <property type="match status" value="1"/>
</dbReference>
<feature type="transmembrane region" description="Helical" evidence="7">
    <location>
        <begin position="87"/>
        <end position="105"/>
    </location>
</feature>
<evidence type="ECO:0000313" key="9">
    <source>
        <dbReference type="EMBL" id="AAF12588.1"/>
    </source>
</evidence>
<feature type="transmembrane region" description="Helical" evidence="7">
    <location>
        <begin position="56"/>
        <end position="75"/>
    </location>
</feature>
<name>Q9RZS1_DEIRA</name>
<dbReference type="PIR" id="H75622">
    <property type="entry name" value="H75622"/>
</dbReference>
<sequence>MALFPPFRFFHTGGMWRQLHPNIKVRIINSFLTRMVGGAIFPFMAVYFAHYLGAGLAGLLLMALVAVQFVAGLYGGGLADAWGRRRTLLAGEVLKLLAFAALLLGNLWTPLPWVTFAALAVINVANGLINPAAEAMLVDVSTPDTRTFMYVVNYWAVNASLLLGTLLGGWLYQDHFAALLAGLLGMSFVTLFLAWRFMSETLGGLRRTAAQVRESVGVRPLLRSYAQVMTDRPYVLFTLGFVLLMTIEFGRQNFIPVHLAQSFPAQVLWGVNLTGIKVMSLVTAINTLLIVVLTLPVSHWVGKRELRPVMALGFLLFAVGFAALYGSLNLWALVAGSVVLSIGELLYVPARQTLLADLIPEEKRGSYLAVNGQVFTLAKWLATLGVPLGAQIGGPWMGVLIVLFGVLAVVLSLRGLRAASPERTPERSAPTF</sequence>
<dbReference type="EnsemblBacteria" id="AAF12588">
    <property type="protein sequence ID" value="AAF12588"/>
    <property type="gene ID" value="DR_B0043"/>
</dbReference>
<feature type="transmembrane region" description="Helical" evidence="7">
    <location>
        <begin position="178"/>
        <end position="198"/>
    </location>
</feature>
<protein>
    <submittedName>
        <fullName evidence="9">Integral membrane protein LmrP</fullName>
    </submittedName>
</protein>
<dbReference type="PANTHER" id="PTHR23517:SF3">
    <property type="entry name" value="INTEGRAL MEMBRANE TRANSPORT PROTEIN"/>
    <property type="match status" value="1"/>
</dbReference>
<keyword evidence="4 7" id="KW-0812">Transmembrane</keyword>
<dbReference type="InterPro" id="IPR020846">
    <property type="entry name" value="MFS_dom"/>
</dbReference>
<keyword evidence="10" id="KW-1185">Reference proteome</keyword>
<evidence type="ECO:0000256" key="6">
    <source>
        <dbReference type="ARBA" id="ARBA00023136"/>
    </source>
</evidence>
<proteinExistence type="predicted"/>
<dbReference type="GO" id="GO:0005886">
    <property type="term" value="C:plasma membrane"/>
    <property type="evidence" value="ECO:0000318"/>
    <property type="project" value="GO_Central"/>
</dbReference>
<dbReference type="PROSITE" id="PS50850">
    <property type="entry name" value="MFS"/>
    <property type="match status" value="1"/>
</dbReference>
<dbReference type="PATRIC" id="fig|243230.17.peg.39"/>
<evidence type="ECO:0000256" key="7">
    <source>
        <dbReference type="SAM" id="Phobius"/>
    </source>
</evidence>